<evidence type="ECO:0000256" key="2">
    <source>
        <dbReference type="PROSITE-ProRule" id="PRU00192"/>
    </source>
</evidence>
<reference evidence="4" key="1">
    <citation type="submission" date="2020-05" db="UniProtKB">
        <authorList>
            <consortium name="EnsemblMetazoa"/>
        </authorList>
    </citation>
    <scope>IDENTIFICATION</scope>
    <source>
        <strain evidence="4">SANGQUA</strain>
    </source>
</reference>
<keyword evidence="1 2" id="KW-0728">SH3 domain</keyword>
<evidence type="ECO:0000313" key="5">
    <source>
        <dbReference type="Proteomes" id="UP000076407"/>
    </source>
</evidence>
<keyword evidence="5" id="KW-1185">Reference proteome</keyword>
<name>A0A182XCX0_ANOQN</name>
<sequence length="118" mass="13017">MARFKVALRSSTTFSGALPTNKRSGKVFVVTGFRGLASKRSTHNRVLRTVANLSELKLLAKATFDNIAESTDELAFRKGEILTVIETDTNGLKGWWLCQLRGRQVRIGFYGPSLPACV</sequence>
<evidence type="ECO:0000259" key="3">
    <source>
        <dbReference type="PROSITE" id="PS50002"/>
    </source>
</evidence>
<dbReference type="GO" id="GO:0016477">
    <property type="term" value="P:cell migration"/>
    <property type="evidence" value="ECO:0007669"/>
    <property type="project" value="TreeGrafter"/>
</dbReference>
<dbReference type="PROSITE" id="PS50002">
    <property type="entry name" value="SH3"/>
    <property type="match status" value="1"/>
</dbReference>
<dbReference type="GO" id="GO:0007169">
    <property type="term" value="P:cell surface receptor protein tyrosine kinase signaling pathway"/>
    <property type="evidence" value="ECO:0007669"/>
    <property type="project" value="TreeGrafter"/>
</dbReference>
<protein>
    <submittedName>
        <fullName evidence="4">SH3 domain-containing protein</fullName>
    </submittedName>
</protein>
<dbReference type="VEuPathDB" id="VectorBase:AQUA007670"/>
<evidence type="ECO:0000256" key="1">
    <source>
        <dbReference type="ARBA" id="ARBA00022443"/>
    </source>
</evidence>
<dbReference type="PANTHER" id="PTHR10654:SF18">
    <property type="entry name" value="IP17195P"/>
    <property type="match status" value="1"/>
</dbReference>
<dbReference type="Gene3D" id="2.30.30.40">
    <property type="entry name" value="SH3 Domains"/>
    <property type="match status" value="1"/>
</dbReference>
<dbReference type="PANTHER" id="PTHR10654">
    <property type="entry name" value="CAS SCAFFOLDING PROTEIN"/>
    <property type="match status" value="1"/>
</dbReference>
<dbReference type="Pfam" id="PF00018">
    <property type="entry name" value="SH3_1"/>
    <property type="match status" value="1"/>
</dbReference>
<dbReference type="InterPro" id="IPR036028">
    <property type="entry name" value="SH3-like_dom_sf"/>
</dbReference>
<dbReference type="EnsemblMetazoa" id="AQUA007670-RA">
    <property type="protein sequence ID" value="AQUA007670-PA"/>
    <property type="gene ID" value="AQUA007670"/>
</dbReference>
<dbReference type="SMART" id="SM00326">
    <property type="entry name" value="SH3"/>
    <property type="match status" value="1"/>
</dbReference>
<dbReference type="InterPro" id="IPR037362">
    <property type="entry name" value="CAS_fam"/>
</dbReference>
<dbReference type="GO" id="GO:0005886">
    <property type="term" value="C:plasma membrane"/>
    <property type="evidence" value="ECO:0007669"/>
    <property type="project" value="TreeGrafter"/>
</dbReference>
<feature type="domain" description="SH3" evidence="3">
    <location>
        <begin position="55"/>
        <end position="118"/>
    </location>
</feature>
<dbReference type="FunFam" id="2.30.30.40:FF:000009">
    <property type="entry name" value="Breast cancer anti-estrogen resistance 1"/>
    <property type="match status" value="1"/>
</dbReference>
<dbReference type="SUPFAM" id="SSF50044">
    <property type="entry name" value="SH3-domain"/>
    <property type="match status" value="1"/>
</dbReference>
<dbReference type="InterPro" id="IPR001452">
    <property type="entry name" value="SH3_domain"/>
</dbReference>
<dbReference type="STRING" id="34691.A0A182XCX0"/>
<organism evidence="4 5">
    <name type="scientific">Anopheles quadriannulatus</name>
    <name type="common">Mosquito</name>
    <dbReference type="NCBI Taxonomy" id="34691"/>
    <lineage>
        <taxon>Eukaryota</taxon>
        <taxon>Metazoa</taxon>
        <taxon>Ecdysozoa</taxon>
        <taxon>Arthropoda</taxon>
        <taxon>Hexapoda</taxon>
        <taxon>Insecta</taxon>
        <taxon>Pterygota</taxon>
        <taxon>Neoptera</taxon>
        <taxon>Endopterygota</taxon>
        <taxon>Diptera</taxon>
        <taxon>Nematocera</taxon>
        <taxon>Culicoidea</taxon>
        <taxon>Culicidae</taxon>
        <taxon>Anophelinae</taxon>
        <taxon>Anopheles</taxon>
    </lineage>
</organism>
<evidence type="ECO:0000313" key="4">
    <source>
        <dbReference type="EnsemblMetazoa" id="AQUA007670-PA"/>
    </source>
</evidence>
<accession>A0A182XCX0</accession>
<dbReference type="Proteomes" id="UP000076407">
    <property type="component" value="Unassembled WGS sequence"/>
</dbReference>
<dbReference type="GO" id="GO:0005737">
    <property type="term" value="C:cytoplasm"/>
    <property type="evidence" value="ECO:0007669"/>
    <property type="project" value="TreeGrafter"/>
</dbReference>
<proteinExistence type="predicted"/>
<dbReference type="AlphaFoldDB" id="A0A182XCX0"/>